<evidence type="ECO:0000313" key="3">
    <source>
        <dbReference type="Proteomes" id="UP000250443"/>
    </source>
</evidence>
<dbReference type="AlphaFoldDB" id="A0A2X2C8T9"/>
<name>A0A2X2C8T9_PSELU</name>
<keyword evidence="1" id="KW-0812">Transmembrane</keyword>
<dbReference type="EMBL" id="UAUF01000010">
    <property type="protein sequence ID" value="SPZ04932.1"/>
    <property type="molecule type" value="Genomic_DNA"/>
</dbReference>
<dbReference type="GeneID" id="300269188"/>
<dbReference type="Proteomes" id="UP000250443">
    <property type="component" value="Unassembled WGS sequence"/>
</dbReference>
<proteinExistence type="predicted"/>
<organism evidence="2 3">
    <name type="scientific">Pseudomonas luteola</name>
    <dbReference type="NCBI Taxonomy" id="47886"/>
    <lineage>
        <taxon>Bacteria</taxon>
        <taxon>Pseudomonadati</taxon>
        <taxon>Pseudomonadota</taxon>
        <taxon>Gammaproteobacteria</taxon>
        <taxon>Pseudomonadales</taxon>
        <taxon>Pseudomonadaceae</taxon>
        <taxon>Pseudomonas</taxon>
    </lineage>
</organism>
<accession>A0A2X2C8T9</accession>
<keyword evidence="1" id="KW-0472">Membrane</keyword>
<sequence length="131" mass="13590">MKHINSSIKKNLSNLYWKTQIATGSLIMSIDAMAAGTSSDPLGASGSANNLGTSVTSLNTNLSGVPLLLLNCSQIFGIYMGWKAWDNWSKVQKGEHEAKPAKTAGYGLAAIGGYFLPSMLGAGGATILPGV</sequence>
<dbReference type="RefSeq" id="WP_074828710.1">
    <property type="nucleotide sequence ID" value="NZ_DALZQD010000020.1"/>
</dbReference>
<feature type="transmembrane region" description="Helical" evidence="1">
    <location>
        <begin position="103"/>
        <end position="128"/>
    </location>
</feature>
<keyword evidence="1" id="KW-1133">Transmembrane helix</keyword>
<gene>
    <name evidence="2" type="ORF">NCTC11842_01452</name>
</gene>
<reference evidence="2 3" key="1">
    <citation type="submission" date="2018-06" db="EMBL/GenBank/DDBJ databases">
        <authorList>
            <consortium name="Pathogen Informatics"/>
            <person name="Doyle S."/>
        </authorList>
    </citation>
    <scope>NUCLEOTIDE SEQUENCE [LARGE SCALE GENOMIC DNA]</scope>
    <source>
        <strain evidence="2 3">NCTC11842</strain>
    </source>
</reference>
<evidence type="ECO:0000313" key="2">
    <source>
        <dbReference type="EMBL" id="SPZ04932.1"/>
    </source>
</evidence>
<evidence type="ECO:0000256" key="1">
    <source>
        <dbReference type="SAM" id="Phobius"/>
    </source>
</evidence>
<protein>
    <submittedName>
        <fullName evidence="2">Uncharacterized protein</fullName>
    </submittedName>
</protein>